<keyword evidence="3" id="KW-0808">Transferase</keyword>
<accession>A0A099W5C4</accession>
<comment type="caution">
    <text evidence="9">The sequence shown here is derived from an EMBL/GenBank/DDBJ whole genome shotgun (WGS) entry which is preliminary data.</text>
</comment>
<dbReference type="Proteomes" id="UP000029844">
    <property type="component" value="Unassembled WGS sequence"/>
</dbReference>
<organism evidence="9 10">
    <name type="scientific">Listeria booriae</name>
    <dbReference type="NCBI Taxonomy" id="1552123"/>
    <lineage>
        <taxon>Bacteria</taxon>
        <taxon>Bacillati</taxon>
        <taxon>Bacillota</taxon>
        <taxon>Bacilli</taxon>
        <taxon>Bacillales</taxon>
        <taxon>Listeriaceae</taxon>
        <taxon>Listeria</taxon>
    </lineage>
</organism>
<evidence type="ECO:0000256" key="4">
    <source>
        <dbReference type="ARBA" id="ARBA00022741"/>
    </source>
</evidence>
<dbReference type="GO" id="GO:0005886">
    <property type="term" value="C:plasma membrane"/>
    <property type="evidence" value="ECO:0007669"/>
    <property type="project" value="TreeGrafter"/>
</dbReference>
<dbReference type="Gene3D" id="3.40.50.300">
    <property type="entry name" value="P-loop containing nucleotide triphosphate hydrolases"/>
    <property type="match status" value="1"/>
</dbReference>
<dbReference type="Pfam" id="PF13614">
    <property type="entry name" value="AAA_31"/>
    <property type="match status" value="1"/>
</dbReference>
<dbReference type="InterPro" id="IPR025669">
    <property type="entry name" value="AAA_dom"/>
</dbReference>
<dbReference type="InterPro" id="IPR005702">
    <property type="entry name" value="Wzc-like_C"/>
</dbReference>
<comment type="catalytic activity">
    <reaction evidence="8">
        <text>L-tyrosyl-[protein] + ATP = O-phospho-L-tyrosyl-[protein] + ADP + H(+)</text>
        <dbReference type="Rhea" id="RHEA:10596"/>
        <dbReference type="Rhea" id="RHEA-COMP:10136"/>
        <dbReference type="Rhea" id="RHEA-COMP:20101"/>
        <dbReference type="ChEBI" id="CHEBI:15378"/>
        <dbReference type="ChEBI" id="CHEBI:30616"/>
        <dbReference type="ChEBI" id="CHEBI:46858"/>
        <dbReference type="ChEBI" id="CHEBI:61978"/>
        <dbReference type="ChEBI" id="CHEBI:456216"/>
        <dbReference type="EC" id="2.7.10.2"/>
    </reaction>
</comment>
<dbReference type="EC" id="2.7.10.2" evidence="2"/>
<keyword evidence="7" id="KW-0829">Tyrosine-protein kinase</keyword>
<evidence type="ECO:0000256" key="1">
    <source>
        <dbReference type="ARBA" id="ARBA00007316"/>
    </source>
</evidence>
<dbReference type="OrthoDB" id="9794577at2"/>
<evidence type="ECO:0000256" key="3">
    <source>
        <dbReference type="ARBA" id="ARBA00022679"/>
    </source>
</evidence>
<evidence type="ECO:0000256" key="5">
    <source>
        <dbReference type="ARBA" id="ARBA00022777"/>
    </source>
</evidence>
<dbReference type="SUPFAM" id="SSF52540">
    <property type="entry name" value="P-loop containing nucleoside triphosphate hydrolases"/>
    <property type="match status" value="1"/>
</dbReference>
<dbReference type="EMBL" id="JNFA01000024">
    <property type="protein sequence ID" value="KGL40222.1"/>
    <property type="molecule type" value="Genomic_DNA"/>
</dbReference>
<dbReference type="RefSeq" id="WP_036086259.1">
    <property type="nucleotide sequence ID" value="NZ_CBCSHQ010000002.1"/>
</dbReference>
<dbReference type="GeneID" id="58717694"/>
<dbReference type="NCBIfam" id="TIGR01007">
    <property type="entry name" value="eps_fam"/>
    <property type="match status" value="1"/>
</dbReference>
<dbReference type="AlphaFoldDB" id="A0A099W5C4"/>
<dbReference type="GO" id="GO:0004715">
    <property type="term" value="F:non-membrane spanning protein tyrosine kinase activity"/>
    <property type="evidence" value="ECO:0007669"/>
    <property type="project" value="UniProtKB-EC"/>
</dbReference>
<dbReference type="eggNOG" id="COG0489">
    <property type="taxonomic scope" value="Bacteria"/>
</dbReference>
<evidence type="ECO:0000313" key="9">
    <source>
        <dbReference type="EMBL" id="KGL40222.1"/>
    </source>
</evidence>
<name>A0A099W5C4_9LIST</name>
<keyword evidence="6" id="KW-0067">ATP-binding</keyword>
<proteinExistence type="inferred from homology"/>
<keyword evidence="10" id="KW-1185">Reference proteome</keyword>
<dbReference type="CDD" id="cd05387">
    <property type="entry name" value="BY-kinase"/>
    <property type="match status" value="1"/>
</dbReference>
<dbReference type="InterPro" id="IPR027417">
    <property type="entry name" value="P-loop_NTPase"/>
</dbReference>
<dbReference type="InterPro" id="IPR050445">
    <property type="entry name" value="Bact_polysacc_biosynth/exp"/>
</dbReference>
<evidence type="ECO:0000256" key="8">
    <source>
        <dbReference type="ARBA" id="ARBA00051245"/>
    </source>
</evidence>
<evidence type="ECO:0000256" key="2">
    <source>
        <dbReference type="ARBA" id="ARBA00011903"/>
    </source>
</evidence>
<dbReference type="GO" id="GO:0005524">
    <property type="term" value="F:ATP binding"/>
    <property type="evidence" value="ECO:0007669"/>
    <property type="project" value="UniProtKB-KW"/>
</dbReference>
<keyword evidence="5 9" id="KW-0418">Kinase</keyword>
<gene>
    <name evidence="9" type="ORF">EP57_09955</name>
</gene>
<evidence type="ECO:0000313" key="10">
    <source>
        <dbReference type="Proteomes" id="UP000029844"/>
    </source>
</evidence>
<dbReference type="STRING" id="1552123.EP57_09955"/>
<keyword evidence="4" id="KW-0547">Nucleotide-binding</keyword>
<reference evidence="9 10" key="1">
    <citation type="submission" date="2014-05" db="EMBL/GenBank/DDBJ databases">
        <title>Novel Listeriaceae from food processing environments.</title>
        <authorList>
            <person name="den Bakker H.C."/>
        </authorList>
    </citation>
    <scope>NUCLEOTIDE SEQUENCE [LARGE SCALE GENOMIC DNA]</scope>
    <source>
        <strain evidence="9 10">FSL A5-0281</strain>
    </source>
</reference>
<comment type="similarity">
    <text evidence="1">Belongs to the CpsD/CapB family.</text>
</comment>
<protein>
    <recommendedName>
        <fullName evidence="2">non-specific protein-tyrosine kinase</fullName>
        <ecNumber evidence="2">2.7.10.2</ecNumber>
    </recommendedName>
</protein>
<evidence type="ECO:0000256" key="6">
    <source>
        <dbReference type="ARBA" id="ARBA00022840"/>
    </source>
</evidence>
<dbReference type="PANTHER" id="PTHR32309">
    <property type="entry name" value="TYROSINE-PROTEIN KINASE"/>
    <property type="match status" value="1"/>
</dbReference>
<sequence length="225" mass="24949">MARLKKNKLFFDGKSKSFEAEKIRSAQVSLQFALTTLKKAQTIMFTSANKGEGKTFCISNIAKEYAKLGKKVLLVDLDLHRPRLSQAIAPRELGGLMLGVHDQSVLMDQIIPLAEENLFFLPTGQLPSNPLEVVSSGLLAEMFARLEDEFDMIFIDTPPVRVLSDGRMIATLCDGVVLVVRSGVTKVNEVEEAKAHIENTGVPIIGTILNGQQYNKKEKNTYAYY</sequence>
<evidence type="ECO:0000256" key="7">
    <source>
        <dbReference type="ARBA" id="ARBA00023137"/>
    </source>
</evidence>
<dbReference type="PANTHER" id="PTHR32309:SF13">
    <property type="entry name" value="FERRIC ENTEROBACTIN TRANSPORT PROTEIN FEPE"/>
    <property type="match status" value="1"/>
</dbReference>